<dbReference type="AlphaFoldDB" id="A0AA47MEB9"/>
<evidence type="ECO:0000313" key="2">
    <source>
        <dbReference type="EMBL" id="KAK0138728.1"/>
    </source>
</evidence>
<name>A0AA47MEB9_MERPO</name>
<evidence type="ECO:0000313" key="3">
    <source>
        <dbReference type="Proteomes" id="UP001174136"/>
    </source>
</evidence>
<proteinExistence type="predicted"/>
<dbReference type="Proteomes" id="UP001174136">
    <property type="component" value="Unassembled WGS sequence"/>
</dbReference>
<evidence type="ECO:0000256" key="1">
    <source>
        <dbReference type="SAM" id="MobiDB-lite"/>
    </source>
</evidence>
<gene>
    <name evidence="2" type="ORF">N1851_024737</name>
</gene>
<sequence>MKEGPDLLTTPNQTYISDASIRPGEPWLEGGPSRAMLSLPFCLNLWLEPEPSDMAPPGVSSKEWMVEMGVYAKLHLQEGLLFGPFVGELVRGALRTSLTNAWIVSRPAAPAAEKPATE</sequence>
<dbReference type="EMBL" id="JAOPHQ010004578">
    <property type="protein sequence ID" value="KAK0138728.1"/>
    <property type="molecule type" value="Genomic_DNA"/>
</dbReference>
<keyword evidence="3" id="KW-1185">Reference proteome</keyword>
<accession>A0AA47MEB9</accession>
<reference evidence="2" key="1">
    <citation type="journal article" date="2023" name="Front. Mar. Sci.">
        <title>A new Merluccius polli reference genome to investigate the effects of global change in West African waters.</title>
        <authorList>
            <person name="Mateo J.L."/>
            <person name="Blanco-Fernandez C."/>
            <person name="Garcia-Vazquez E."/>
            <person name="Machado-Schiaffino G."/>
        </authorList>
    </citation>
    <scope>NUCLEOTIDE SEQUENCE</scope>
    <source>
        <strain evidence="2">C29</strain>
        <tissue evidence="2">Fin</tissue>
    </source>
</reference>
<feature type="region of interest" description="Disordered" evidence="1">
    <location>
        <begin position="1"/>
        <end position="22"/>
    </location>
</feature>
<dbReference type="InterPro" id="IPR046341">
    <property type="entry name" value="SET_dom_sf"/>
</dbReference>
<protein>
    <submittedName>
        <fullName evidence="2">Uncharacterized protein</fullName>
    </submittedName>
</protein>
<dbReference type="Gene3D" id="2.170.270.10">
    <property type="entry name" value="SET domain"/>
    <property type="match status" value="1"/>
</dbReference>
<organism evidence="2 3">
    <name type="scientific">Merluccius polli</name>
    <name type="common">Benguela hake</name>
    <name type="synonym">Merluccius cadenati</name>
    <dbReference type="NCBI Taxonomy" id="89951"/>
    <lineage>
        <taxon>Eukaryota</taxon>
        <taxon>Metazoa</taxon>
        <taxon>Chordata</taxon>
        <taxon>Craniata</taxon>
        <taxon>Vertebrata</taxon>
        <taxon>Euteleostomi</taxon>
        <taxon>Actinopterygii</taxon>
        <taxon>Neopterygii</taxon>
        <taxon>Teleostei</taxon>
        <taxon>Neoteleostei</taxon>
        <taxon>Acanthomorphata</taxon>
        <taxon>Zeiogadaria</taxon>
        <taxon>Gadariae</taxon>
        <taxon>Gadiformes</taxon>
        <taxon>Gadoidei</taxon>
        <taxon>Merlucciidae</taxon>
        <taxon>Merluccius</taxon>
    </lineage>
</organism>
<comment type="caution">
    <text evidence="2">The sequence shown here is derived from an EMBL/GenBank/DDBJ whole genome shotgun (WGS) entry which is preliminary data.</text>
</comment>